<accession>J9ECC7</accession>
<dbReference type="CDD" id="cd14473">
    <property type="entry name" value="FERM_B-lobe"/>
    <property type="match status" value="1"/>
</dbReference>
<name>J9ECC7_WUCBA</name>
<dbReference type="SUPFAM" id="SSF50729">
    <property type="entry name" value="PH domain-like"/>
    <property type="match status" value="1"/>
</dbReference>
<sequence>IVPDYVEGLIIVPKNGKISADILDDIARLGAYLHLADTERSERVTAKNVAELIPKTVYPIRTIDQWVERINAKLNTMKQHNINQIDARANFLEILEKWSYFGTTFFVVHNIVDENEQTGECLLAINKYGINVINIKSREEILKIALTEIISTNRYSTEQGIFLDIRIGNQYRNKNITIHTEQGIEISRLLGQYIYVDSENRAFITGIEQTKLTCD</sequence>
<reference evidence="3" key="1">
    <citation type="submission" date="2012-08" db="EMBL/GenBank/DDBJ databases">
        <title>The Genome Sequence of Wuchereria bancrofti.</title>
        <authorList>
            <person name="Nutman T.B."/>
            <person name="Fink D.L."/>
            <person name="Russ C."/>
            <person name="Young S."/>
            <person name="Zeng Q."/>
            <person name="Koehrsen M."/>
            <person name="Alvarado L."/>
            <person name="Berlin A."/>
            <person name="Chapman S.B."/>
            <person name="Chen Z."/>
            <person name="Freedman E."/>
            <person name="Gellesch M."/>
            <person name="Goldberg J."/>
            <person name="Griggs A."/>
            <person name="Gujja S."/>
            <person name="Heilman E.R."/>
            <person name="Heiman D."/>
            <person name="Hepburn T."/>
            <person name="Howarth C."/>
            <person name="Jen D."/>
            <person name="Larson L."/>
            <person name="Lewis B."/>
            <person name="Mehta T."/>
            <person name="Park D."/>
            <person name="Pearson M."/>
            <person name="Roberts A."/>
            <person name="Saif S."/>
            <person name="Shea T."/>
            <person name="Shenoy N."/>
            <person name="Sisk P."/>
            <person name="Stolte C."/>
            <person name="Sykes S."/>
            <person name="Walk T."/>
            <person name="White J."/>
            <person name="Yandava C."/>
            <person name="Haas B."/>
            <person name="Henn M.R."/>
            <person name="Nusbaum C."/>
            <person name="Birren B."/>
        </authorList>
    </citation>
    <scope>NUCLEOTIDE SEQUENCE [LARGE SCALE GENOMIC DNA]</scope>
    <source>
        <strain evidence="3">NA</strain>
    </source>
</reference>
<dbReference type="PANTHER" id="PTHR22692">
    <property type="entry name" value="MYOSIN VII, XV"/>
    <property type="match status" value="1"/>
</dbReference>
<evidence type="ECO:0000313" key="3">
    <source>
        <dbReference type="Proteomes" id="UP000004810"/>
    </source>
</evidence>
<dbReference type="Gene3D" id="2.30.29.30">
    <property type="entry name" value="Pleckstrin-homology domain (PH domain)/Phosphotyrosine-binding domain (PTB)"/>
    <property type="match status" value="1"/>
</dbReference>
<dbReference type="InterPro" id="IPR000299">
    <property type="entry name" value="FERM_domain"/>
</dbReference>
<dbReference type="SUPFAM" id="SSF47031">
    <property type="entry name" value="Second domain of FERM"/>
    <property type="match status" value="1"/>
</dbReference>
<dbReference type="AlphaFoldDB" id="J9ECC7"/>
<evidence type="ECO:0000259" key="1">
    <source>
        <dbReference type="PROSITE" id="PS50057"/>
    </source>
</evidence>
<dbReference type="PANTHER" id="PTHR22692:SF26">
    <property type="entry name" value="SH3 DOMAIN-CONTAINING PROTEIN"/>
    <property type="match status" value="1"/>
</dbReference>
<dbReference type="Proteomes" id="UP000004810">
    <property type="component" value="Unassembled WGS sequence"/>
</dbReference>
<organism evidence="2 3">
    <name type="scientific">Wuchereria bancrofti</name>
    <dbReference type="NCBI Taxonomy" id="6293"/>
    <lineage>
        <taxon>Eukaryota</taxon>
        <taxon>Metazoa</taxon>
        <taxon>Ecdysozoa</taxon>
        <taxon>Nematoda</taxon>
        <taxon>Chromadorea</taxon>
        <taxon>Rhabditida</taxon>
        <taxon>Spirurina</taxon>
        <taxon>Spiruromorpha</taxon>
        <taxon>Filarioidea</taxon>
        <taxon>Onchocercidae</taxon>
        <taxon>Wuchereria</taxon>
    </lineage>
</organism>
<proteinExistence type="predicted"/>
<dbReference type="InterPro" id="IPR011993">
    <property type="entry name" value="PH-like_dom_sf"/>
</dbReference>
<dbReference type="InterPro" id="IPR057096">
    <property type="entry name" value="KRIT1_FRMD8_FERM_C"/>
</dbReference>
<dbReference type="InterPro" id="IPR019748">
    <property type="entry name" value="FERM_central"/>
</dbReference>
<comment type="caution">
    <text evidence="2">The sequence shown here is derived from an EMBL/GenBank/DDBJ whole genome shotgun (WGS) entry which is preliminary data.</text>
</comment>
<dbReference type="InterPro" id="IPR051567">
    <property type="entry name" value="Unconventional_Myosin_ATPase"/>
</dbReference>
<protein>
    <recommendedName>
        <fullName evidence="1">FERM domain-containing protein</fullName>
    </recommendedName>
</protein>
<dbReference type="InterPro" id="IPR035963">
    <property type="entry name" value="FERM_2"/>
</dbReference>
<feature type="domain" description="FERM" evidence="1">
    <location>
        <begin position="1"/>
        <end position="201"/>
    </location>
</feature>
<gene>
    <name evidence="2" type="ORF">WUBG_09012</name>
</gene>
<dbReference type="Pfam" id="PF00373">
    <property type="entry name" value="FERM_M"/>
    <property type="match status" value="1"/>
</dbReference>
<dbReference type="GO" id="GO:0005737">
    <property type="term" value="C:cytoplasm"/>
    <property type="evidence" value="ECO:0007669"/>
    <property type="project" value="UniProtKB-SubCell"/>
</dbReference>
<evidence type="ECO:0000313" key="2">
    <source>
        <dbReference type="EMBL" id="EJW80081.1"/>
    </source>
</evidence>
<dbReference type="PROSITE" id="PS50057">
    <property type="entry name" value="FERM_3"/>
    <property type="match status" value="1"/>
</dbReference>
<feature type="non-terminal residue" evidence="2">
    <location>
        <position position="1"/>
    </location>
</feature>
<dbReference type="Pfam" id="PF24522">
    <property type="entry name" value="KRIT1_FRMD8_FERM_C"/>
    <property type="match status" value="1"/>
</dbReference>
<dbReference type="EMBL" id="ADBV01004847">
    <property type="protein sequence ID" value="EJW80081.1"/>
    <property type="molecule type" value="Genomic_DNA"/>
</dbReference>